<keyword evidence="3" id="KW-1185">Reference proteome</keyword>
<name>A0AA96LE66_9BACL</name>
<dbReference type="KEGG" id="paun:MJA45_27800"/>
<dbReference type="RefSeq" id="WP_315605134.1">
    <property type="nucleotide sequence ID" value="NZ_CP130318.1"/>
</dbReference>
<feature type="compositionally biased region" description="Pro residues" evidence="1">
    <location>
        <begin position="108"/>
        <end position="121"/>
    </location>
</feature>
<reference evidence="2 3" key="1">
    <citation type="submission" date="2022-02" db="EMBL/GenBank/DDBJ databases">
        <title>Paenibacillus sp. MBLB1776 Whole Genome Shotgun Sequencing.</title>
        <authorList>
            <person name="Hwang C.Y."/>
            <person name="Cho E.-S."/>
            <person name="Seo M.-J."/>
        </authorList>
    </citation>
    <scope>NUCLEOTIDE SEQUENCE [LARGE SCALE GENOMIC DNA]</scope>
    <source>
        <strain evidence="2 3">MBLB1776</strain>
    </source>
</reference>
<sequence>MSDILKKAIALGLGITAASRDKVQQFVDELVVKGELGQSESRDVVNRLIARGEEHRSEIKRMVQEQVRKVLADLDVATKQDLEDLERRMTAASTASTASTETVVTPETPAPPAKPTGPPSF</sequence>
<proteinExistence type="predicted"/>
<feature type="compositionally biased region" description="Low complexity" evidence="1">
    <location>
        <begin position="90"/>
        <end position="107"/>
    </location>
</feature>
<dbReference type="InterPro" id="IPR008769">
    <property type="entry name" value="PhaF_PhaI"/>
</dbReference>
<protein>
    <submittedName>
        <fullName evidence="2">Polyhydroxyalkanoate synthesis regulator</fullName>
    </submittedName>
</protein>
<gene>
    <name evidence="2" type="ORF">MJA45_27800</name>
</gene>
<evidence type="ECO:0000313" key="3">
    <source>
        <dbReference type="Proteomes" id="UP001305702"/>
    </source>
</evidence>
<dbReference type="PANTHER" id="PTHR38664:SF1">
    <property type="entry name" value="SLR0058 PROTEIN"/>
    <property type="match status" value="1"/>
</dbReference>
<accession>A0AA96LE66</accession>
<organism evidence="2 3">
    <name type="scientific">Paenibacillus aurantius</name>
    <dbReference type="NCBI Taxonomy" id="2918900"/>
    <lineage>
        <taxon>Bacteria</taxon>
        <taxon>Bacillati</taxon>
        <taxon>Bacillota</taxon>
        <taxon>Bacilli</taxon>
        <taxon>Bacillales</taxon>
        <taxon>Paenibacillaceae</taxon>
        <taxon>Paenibacillus</taxon>
    </lineage>
</organism>
<feature type="region of interest" description="Disordered" evidence="1">
    <location>
        <begin position="87"/>
        <end position="121"/>
    </location>
</feature>
<evidence type="ECO:0000313" key="2">
    <source>
        <dbReference type="EMBL" id="WNQ11358.1"/>
    </source>
</evidence>
<dbReference type="NCBIfam" id="NF047773">
    <property type="entry name" value="phas_rel_Lepto"/>
    <property type="match status" value="1"/>
</dbReference>
<dbReference type="PANTHER" id="PTHR38664">
    <property type="entry name" value="SLR0058 PROTEIN"/>
    <property type="match status" value="1"/>
</dbReference>
<dbReference type="EMBL" id="CP130318">
    <property type="protein sequence ID" value="WNQ11358.1"/>
    <property type="molecule type" value="Genomic_DNA"/>
</dbReference>
<dbReference type="Proteomes" id="UP001305702">
    <property type="component" value="Chromosome"/>
</dbReference>
<evidence type="ECO:0000256" key="1">
    <source>
        <dbReference type="SAM" id="MobiDB-lite"/>
    </source>
</evidence>
<dbReference type="AlphaFoldDB" id="A0AA96LE66"/>